<protein>
    <submittedName>
        <fullName evidence="1">Uncharacterized protein</fullName>
    </submittedName>
</protein>
<dbReference type="EMBL" id="BKCJ011194260">
    <property type="protein sequence ID" value="GFD01868.1"/>
    <property type="molecule type" value="Genomic_DNA"/>
</dbReference>
<organism evidence="1">
    <name type="scientific">Tanacetum cinerariifolium</name>
    <name type="common">Dalmatian daisy</name>
    <name type="synonym">Chrysanthemum cinerariifolium</name>
    <dbReference type="NCBI Taxonomy" id="118510"/>
    <lineage>
        <taxon>Eukaryota</taxon>
        <taxon>Viridiplantae</taxon>
        <taxon>Streptophyta</taxon>
        <taxon>Embryophyta</taxon>
        <taxon>Tracheophyta</taxon>
        <taxon>Spermatophyta</taxon>
        <taxon>Magnoliopsida</taxon>
        <taxon>eudicotyledons</taxon>
        <taxon>Gunneridae</taxon>
        <taxon>Pentapetalae</taxon>
        <taxon>asterids</taxon>
        <taxon>campanulids</taxon>
        <taxon>Asterales</taxon>
        <taxon>Asteraceae</taxon>
        <taxon>Asteroideae</taxon>
        <taxon>Anthemideae</taxon>
        <taxon>Anthemidinae</taxon>
        <taxon>Tanacetum</taxon>
    </lineage>
</organism>
<reference evidence="1" key="1">
    <citation type="journal article" date="2019" name="Sci. Rep.">
        <title>Draft genome of Tanacetum cinerariifolium, the natural source of mosquito coil.</title>
        <authorList>
            <person name="Yamashiro T."/>
            <person name="Shiraishi A."/>
            <person name="Satake H."/>
            <person name="Nakayama K."/>
        </authorList>
    </citation>
    <scope>NUCLEOTIDE SEQUENCE</scope>
</reference>
<comment type="caution">
    <text evidence="1">The sequence shown here is derived from an EMBL/GenBank/DDBJ whole genome shotgun (WGS) entry which is preliminary data.</text>
</comment>
<evidence type="ECO:0000313" key="1">
    <source>
        <dbReference type="EMBL" id="GFD01868.1"/>
    </source>
</evidence>
<dbReference type="AlphaFoldDB" id="A0A699SXU5"/>
<accession>A0A699SXU5</accession>
<sequence>ASGQRVDGADALDGALRKAGKHGGRDVGIALAIVAGVLVELDGQLLHEVRPVEAASVAELQAVRNAEREGGAVAEHPLAQGQVDAAGSQLPALGREYRRADVAGELHVEAFARREVVGEAGRAGQGG</sequence>
<proteinExistence type="predicted"/>
<feature type="non-terminal residue" evidence="1">
    <location>
        <position position="1"/>
    </location>
</feature>
<gene>
    <name evidence="1" type="ORF">Tci_873837</name>
</gene>
<name>A0A699SXU5_TANCI</name>
<feature type="non-terminal residue" evidence="1">
    <location>
        <position position="127"/>
    </location>
</feature>